<sequence length="208" mass="23191">MRVILFDLDGTLHDRAATIQIWLEGHLRRFDLPSGYGVRFLELDDFGYRSKQDVMPQLVQEFGLEHHPDALCADFWTRVDSAQAMPHAHTVLRALRERGVRIGVVTNGWEELQTRSLEACGLRDLVDDVVISRAVGLSKPDPAIHRLALERLDAPAGDCWFVGDSPRNDVWGPQQIGLRAAFLNTGHALGAERPDAVLDDLRNVLGLG</sequence>
<dbReference type="Gene3D" id="1.10.150.520">
    <property type="match status" value="1"/>
</dbReference>
<dbReference type="EMBL" id="PPPD01000001">
    <property type="protein sequence ID" value="PNY82533.1"/>
    <property type="molecule type" value="Genomic_DNA"/>
</dbReference>
<evidence type="ECO:0000256" key="4">
    <source>
        <dbReference type="ARBA" id="ARBA00022842"/>
    </source>
</evidence>
<proteinExistence type="predicted"/>
<dbReference type="SFLD" id="SFLDS00003">
    <property type="entry name" value="Haloacid_Dehalogenase"/>
    <property type="match status" value="1"/>
</dbReference>
<dbReference type="InterPro" id="IPR023214">
    <property type="entry name" value="HAD_sf"/>
</dbReference>
<keyword evidence="2" id="KW-0479">Metal-binding</keyword>
<protein>
    <submittedName>
        <fullName evidence="5">HAD family hydrolase</fullName>
    </submittedName>
</protein>
<dbReference type="PRINTS" id="PR00413">
    <property type="entry name" value="HADHALOGNASE"/>
</dbReference>
<dbReference type="GO" id="GO:0016791">
    <property type="term" value="F:phosphatase activity"/>
    <property type="evidence" value="ECO:0007669"/>
    <property type="project" value="TreeGrafter"/>
</dbReference>
<evidence type="ECO:0000256" key="1">
    <source>
        <dbReference type="ARBA" id="ARBA00001946"/>
    </source>
</evidence>
<reference evidence="5 6" key="1">
    <citation type="submission" date="2018-01" db="EMBL/GenBank/DDBJ databases">
        <title>Deinococcus koreensis sp. nov., a radiation-resistant bacterium isolated from river water.</title>
        <authorList>
            <person name="Choi A."/>
        </authorList>
    </citation>
    <scope>NUCLEOTIDE SEQUENCE [LARGE SCALE GENOMIC DNA]</scope>
    <source>
        <strain evidence="5 6">SJW1-2</strain>
    </source>
</reference>
<dbReference type="SFLD" id="SFLDG01129">
    <property type="entry name" value="C1.5:_HAD__Beta-PGM__Phosphata"/>
    <property type="match status" value="1"/>
</dbReference>
<evidence type="ECO:0000313" key="5">
    <source>
        <dbReference type="EMBL" id="PNY82533.1"/>
    </source>
</evidence>
<dbReference type="GO" id="GO:0046872">
    <property type="term" value="F:metal ion binding"/>
    <property type="evidence" value="ECO:0007669"/>
    <property type="project" value="UniProtKB-KW"/>
</dbReference>
<evidence type="ECO:0000313" key="6">
    <source>
        <dbReference type="Proteomes" id="UP000236379"/>
    </source>
</evidence>
<dbReference type="GO" id="GO:0044281">
    <property type="term" value="P:small molecule metabolic process"/>
    <property type="evidence" value="ECO:0007669"/>
    <property type="project" value="UniProtKB-ARBA"/>
</dbReference>
<dbReference type="Gene3D" id="3.40.50.1000">
    <property type="entry name" value="HAD superfamily/HAD-like"/>
    <property type="match status" value="1"/>
</dbReference>
<comment type="caution">
    <text evidence="5">The sequence shown here is derived from an EMBL/GenBank/DDBJ whole genome shotgun (WGS) entry which is preliminary data.</text>
</comment>
<organism evidence="5 6">
    <name type="scientific">Deinococcus koreensis</name>
    <dbReference type="NCBI Taxonomy" id="2054903"/>
    <lineage>
        <taxon>Bacteria</taxon>
        <taxon>Thermotogati</taxon>
        <taxon>Deinococcota</taxon>
        <taxon>Deinococci</taxon>
        <taxon>Deinococcales</taxon>
        <taxon>Deinococcaceae</taxon>
        <taxon>Deinococcus</taxon>
    </lineage>
</organism>
<evidence type="ECO:0000256" key="3">
    <source>
        <dbReference type="ARBA" id="ARBA00022801"/>
    </source>
</evidence>
<name>A0A2K3V176_9DEIO</name>
<dbReference type="Pfam" id="PF00702">
    <property type="entry name" value="Hydrolase"/>
    <property type="match status" value="1"/>
</dbReference>
<dbReference type="RefSeq" id="WP_103312965.1">
    <property type="nucleotide sequence ID" value="NZ_PPPD01000001.1"/>
</dbReference>
<keyword evidence="4" id="KW-0460">Magnesium</keyword>
<dbReference type="NCBIfam" id="TIGR01549">
    <property type="entry name" value="HAD-SF-IA-v1"/>
    <property type="match status" value="1"/>
</dbReference>
<dbReference type="InterPro" id="IPR006439">
    <property type="entry name" value="HAD-SF_hydro_IA"/>
</dbReference>
<accession>A0A2K3V176</accession>
<dbReference type="InterPro" id="IPR051400">
    <property type="entry name" value="HAD-like_hydrolase"/>
</dbReference>
<dbReference type="PANTHER" id="PTHR46470">
    <property type="entry name" value="N-ACYLNEURAMINATE-9-PHOSPHATASE"/>
    <property type="match status" value="1"/>
</dbReference>
<dbReference type="AlphaFoldDB" id="A0A2K3V176"/>
<dbReference type="PANTHER" id="PTHR46470:SF2">
    <property type="entry name" value="GLYCERALDEHYDE 3-PHOSPHATE PHOSPHATASE"/>
    <property type="match status" value="1"/>
</dbReference>
<keyword evidence="3 5" id="KW-0378">Hydrolase</keyword>
<dbReference type="SUPFAM" id="SSF56784">
    <property type="entry name" value="HAD-like"/>
    <property type="match status" value="1"/>
</dbReference>
<evidence type="ECO:0000256" key="2">
    <source>
        <dbReference type="ARBA" id="ARBA00022723"/>
    </source>
</evidence>
<dbReference type="InterPro" id="IPR036412">
    <property type="entry name" value="HAD-like_sf"/>
</dbReference>
<comment type="cofactor">
    <cofactor evidence="1">
        <name>Mg(2+)</name>
        <dbReference type="ChEBI" id="CHEBI:18420"/>
    </cofactor>
</comment>
<dbReference type="OrthoDB" id="9809962at2"/>
<keyword evidence="6" id="KW-1185">Reference proteome</keyword>
<gene>
    <name evidence="5" type="ORF">CVO96_15305</name>
</gene>
<dbReference type="NCBIfam" id="TIGR01509">
    <property type="entry name" value="HAD-SF-IA-v3"/>
    <property type="match status" value="1"/>
</dbReference>
<dbReference type="Proteomes" id="UP000236379">
    <property type="component" value="Unassembled WGS sequence"/>
</dbReference>